<evidence type="ECO:0000313" key="1">
    <source>
        <dbReference type="EMBL" id="PYY28431.1"/>
    </source>
</evidence>
<dbReference type="AlphaFoldDB" id="A0A2W0CXP6"/>
<dbReference type="Proteomes" id="UP000247459">
    <property type="component" value="Unassembled WGS sequence"/>
</dbReference>
<comment type="caution">
    <text evidence="1">The sequence shown here is derived from an EMBL/GenBank/DDBJ whole genome shotgun (WGS) entry which is preliminary data.</text>
</comment>
<evidence type="ECO:0008006" key="3">
    <source>
        <dbReference type="Google" id="ProtNLM"/>
    </source>
</evidence>
<evidence type="ECO:0000313" key="2">
    <source>
        <dbReference type="Proteomes" id="UP000247459"/>
    </source>
</evidence>
<proteinExistence type="predicted"/>
<reference evidence="1 2" key="1">
    <citation type="submission" date="2018-01" db="EMBL/GenBank/DDBJ databases">
        <title>Genome sequence of the PGP bacterium Paenibacillus illinoisensis E3.</title>
        <authorList>
            <person name="Rolli E."/>
            <person name="Marasco R."/>
            <person name="Bessem C."/>
            <person name="Michoud G."/>
            <person name="Gaiarsa S."/>
            <person name="Borin S."/>
            <person name="Daffonchio D."/>
        </authorList>
    </citation>
    <scope>NUCLEOTIDE SEQUENCE [LARGE SCALE GENOMIC DNA]</scope>
    <source>
        <strain evidence="1 2">E3</strain>
    </source>
</reference>
<dbReference type="RefSeq" id="WP_110821041.1">
    <property type="nucleotide sequence ID" value="NZ_JAXBDC010000001.1"/>
</dbReference>
<protein>
    <recommendedName>
        <fullName evidence="3">YheC/YheD family protein</fullName>
    </recommendedName>
</protein>
<accession>A0A2W0CXP6</accession>
<dbReference type="EMBL" id="PRLG01000020">
    <property type="protein sequence ID" value="PYY28431.1"/>
    <property type="molecule type" value="Genomic_DNA"/>
</dbReference>
<gene>
    <name evidence="1" type="ORF">PIL02S_03592</name>
</gene>
<dbReference type="InterPro" id="IPR026838">
    <property type="entry name" value="YheC/D"/>
</dbReference>
<dbReference type="SUPFAM" id="SSF56059">
    <property type="entry name" value="Glutathione synthetase ATP-binding domain-like"/>
    <property type="match status" value="1"/>
</dbReference>
<dbReference type="OrthoDB" id="7869153at2"/>
<sequence>MPSSPQTSTIAILVRGAEGSPPFSDELFCRRLSLESHRYNLNIIVLPISADRDNPLPEKGYIYRNGQWKTAPVHGVQMLMDRCLLPLPRRWRQQLHELALSGSGHIRPYWSVSLPGKWKVHRALSREKQLSRLLVPTVLFQPHAPWEQWLKRWPKGLFFKPVSGTHGKETFRLTQENDTPTWVIEGRDQDNERYQRRFYTRHALSTWLESKISSRRMIMQPYLDLSHDGHPFDIRALVQKNKHGRWTLTGCMVREGAEGSLTSNLHGGGKAYPAHSYLMDRYGSMRANTILEGIHHAAALIPPLLEGQFGRLAELGLDFGADSTGRLWLLEVNSKPGRSSFAEAGDRHMQTLTYTQPLAYARYLLQQHVLTDVVRPMKMPNTSSTAGLKPIPIQGG</sequence>
<dbReference type="Pfam" id="PF14398">
    <property type="entry name" value="ATPgrasp_YheCD"/>
    <property type="match status" value="1"/>
</dbReference>
<organism evidence="1 2">
    <name type="scientific">Paenibacillus illinoisensis</name>
    <dbReference type="NCBI Taxonomy" id="59845"/>
    <lineage>
        <taxon>Bacteria</taxon>
        <taxon>Bacillati</taxon>
        <taxon>Bacillota</taxon>
        <taxon>Bacilli</taxon>
        <taxon>Bacillales</taxon>
        <taxon>Paenibacillaceae</taxon>
        <taxon>Paenibacillus</taxon>
    </lineage>
</organism>
<dbReference type="Gene3D" id="3.30.470.20">
    <property type="entry name" value="ATP-grasp fold, B domain"/>
    <property type="match status" value="1"/>
</dbReference>
<name>A0A2W0CXP6_9BACL</name>